<dbReference type="EMBL" id="MU394369">
    <property type="protein sequence ID" value="KAI6082527.1"/>
    <property type="molecule type" value="Genomic_DNA"/>
</dbReference>
<gene>
    <name evidence="1" type="ORF">F4821DRAFT_246907</name>
</gene>
<accession>A0ACC0CQF3</accession>
<comment type="caution">
    <text evidence="1">The sequence shown here is derived from an EMBL/GenBank/DDBJ whole genome shotgun (WGS) entry which is preliminary data.</text>
</comment>
<sequence length="731" mass="83701">MNPTTDLPSGAPGPHPYDDEWEEEQSGDTAQDAIERRFHEMMSHPDRVTIDLTETQYDKVSEAECENEANLEPGVAQVIEVIDLTNKKPPRRPRQTAPLQQRNPPIALPNRWIECYTYNGMELKRGTTVEIHADPRLCDASFLLIQFIIRTESGIILRGLPLTRTRNLRGQLQRLRNEVALVLHIDQDDIRPEEEQAAIEIPVDKIQKIRTCHITNKNFPEHRFPVGIYKDKEEIEEKGILICRWKCCFIWGDARKRVSGSPSTEFVVAHLTAKEVPRARFRASDACIMNVWRGGKVRGGAHIPEEPETRLTVDVEDESQDVWVSRKPGQQYTFADMFCGAGGASCGAKDAGFYITLSCDNADGACNTYRLHFPEADLRHQDMYDFIMDMRVSRHHIDFLHLSPPCQFWSPAHTTAGVNDEANIAILFSCHELIKILRPRVFTLEQTFGILHPRFEYYFNALVYGFTQYNYSVRWKVVNLLSWGAPSQRQRLVMIGACPGEELPPYPVATHSRDPIPGDGTKPYRTVWTMLKRIRTDGADDLHEPHNMARVQKLPWDPRKPLPRTITCGGGQGNYHYNGKRGFTLREFATLQGFPANYRFQKPEQKRQIGNAFPPLVVKTLYKNLRRWLEQKDHVFADEDELSESEEEDYSSEPETNSEVEFMGSRKAEKEVEYLGKRKLRHSSSIMSIRDSNSDTEMDNDARSEDVHSLGVCVDAVQQRGARPNVPIELE</sequence>
<keyword evidence="2" id="KW-1185">Reference proteome</keyword>
<evidence type="ECO:0000313" key="2">
    <source>
        <dbReference type="Proteomes" id="UP001497680"/>
    </source>
</evidence>
<proteinExistence type="predicted"/>
<dbReference type="Proteomes" id="UP001497680">
    <property type="component" value="Unassembled WGS sequence"/>
</dbReference>
<keyword evidence="1" id="KW-0489">Methyltransferase</keyword>
<organism evidence="1 2">
    <name type="scientific">Hypoxylon rubiginosum</name>
    <dbReference type="NCBI Taxonomy" id="110542"/>
    <lineage>
        <taxon>Eukaryota</taxon>
        <taxon>Fungi</taxon>
        <taxon>Dikarya</taxon>
        <taxon>Ascomycota</taxon>
        <taxon>Pezizomycotina</taxon>
        <taxon>Sordariomycetes</taxon>
        <taxon>Xylariomycetidae</taxon>
        <taxon>Xylariales</taxon>
        <taxon>Hypoxylaceae</taxon>
        <taxon>Hypoxylon</taxon>
    </lineage>
</organism>
<keyword evidence="1" id="KW-0808">Transferase</keyword>
<name>A0ACC0CQF3_9PEZI</name>
<reference evidence="1 2" key="1">
    <citation type="journal article" date="2022" name="New Phytol.">
        <title>Ecological generalism drives hyperdiversity of secondary metabolite gene clusters in xylarialean endophytes.</title>
        <authorList>
            <person name="Franco M.E.E."/>
            <person name="Wisecaver J.H."/>
            <person name="Arnold A.E."/>
            <person name="Ju Y.M."/>
            <person name="Slot J.C."/>
            <person name="Ahrendt S."/>
            <person name="Moore L.P."/>
            <person name="Eastman K.E."/>
            <person name="Scott K."/>
            <person name="Konkel Z."/>
            <person name="Mondo S.J."/>
            <person name="Kuo A."/>
            <person name="Hayes R.D."/>
            <person name="Haridas S."/>
            <person name="Andreopoulos B."/>
            <person name="Riley R."/>
            <person name="LaButti K."/>
            <person name="Pangilinan J."/>
            <person name="Lipzen A."/>
            <person name="Amirebrahimi M."/>
            <person name="Yan J."/>
            <person name="Adam C."/>
            <person name="Keymanesh K."/>
            <person name="Ng V."/>
            <person name="Louie K."/>
            <person name="Northen T."/>
            <person name="Drula E."/>
            <person name="Henrissat B."/>
            <person name="Hsieh H.M."/>
            <person name="Youens-Clark K."/>
            <person name="Lutzoni F."/>
            <person name="Miadlikowska J."/>
            <person name="Eastwood D.C."/>
            <person name="Hamelin R.C."/>
            <person name="Grigoriev I.V."/>
            <person name="U'Ren J.M."/>
        </authorList>
    </citation>
    <scope>NUCLEOTIDE SEQUENCE [LARGE SCALE GENOMIC DNA]</scope>
    <source>
        <strain evidence="1 2">ER1909</strain>
    </source>
</reference>
<evidence type="ECO:0000313" key="1">
    <source>
        <dbReference type="EMBL" id="KAI6082527.1"/>
    </source>
</evidence>
<protein>
    <submittedName>
        <fullName evidence="1">S-adenosyl-L-methionine-dependent methyltransferase</fullName>
    </submittedName>
</protein>